<accession>A0AAC9HUE0</accession>
<dbReference type="KEGG" id="ahm:TL08_23670"/>
<evidence type="ECO:0000313" key="2">
    <source>
        <dbReference type="EMBL" id="AOS65514.1"/>
    </source>
</evidence>
<dbReference type="Pfam" id="PF04149">
    <property type="entry name" value="DUF397"/>
    <property type="match status" value="1"/>
</dbReference>
<dbReference type="EMBL" id="CP014859">
    <property type="protein sequence ID" value="AOS65514.1"/>
    <property type="molecule type" value="Genomic_DNA"/>
</dbReference>
<feature type="domain" description="DUF397" evidence="1">
    <location>
        <begin position="8"/>
        <end position="60"/>
    </location>
</feature>
<evidence type="ECO:0000259" key="1">
    <source>
        <dbReference type="Pfam" id="PF04149"/>
    </source>
</evidence>
<dbReference type="AlphaFoldDB" id="A0AAC9HUE0"/>
<organism evidence="2 3">
    <name type="scientific">Actinoalloteichus hymeniacidonis</name>
    <dbReference type="NCBI Taxonomy" id="340345"/>
    <lineage>
        <taxon>Bacteria</taxon>
        <taxon>Bacillati</taxon>
        <taxon>Actinomycetota</taxon>
        <taxon>Actinomycetes</taxon>
        <taxon>Pseudonocardiales</taxon>
        <taxon>Pseudonocardiaceae</taxon>
        <taxon>Actinoalloteichus</taxon>
    </lineage>
</organism>
<gene>
    <name evidence="2" type="ORF">TL08_23670</name>
</gene>
<keyword evidence="3" id="KW-1185">Reference proteome</keyword>
<evidence type="ECO:0000313" key="3">
    <source>
        <dbReference type="Proteomes" id="UP000095210"/>
    </source>
</evidence>
<name>A0AAC9HUE0_9PSEU</name>
<dbReference type="RefSeq" id="WP_084643384.1">
    <property type="nucleotide sequence ID" value="NZ_CP014859.1"/>
</dbReference>
<reference evidence="3" key="1">
    <citation type="submission" date="2016-03" db="EMBL/GenBank/DDBJ databases">
        <title>Complete genome sequence of the type strain Actinoalloteichus hymeniacidonis DSM 45092.</title>
        <authorList>
            <person name="Schaffert L."/>
            <person name="Albersmeier A."/>
            <person name="Winkler A."/>
            <person name="Kalinowski J."/>
            <person name="Zotchev S."/>
            <person name="Ruckert C."/>
        </authorList>
    </citation>
    <scope>NUCLEOTIDE SEQUENCE [LARGE SCALE GENOMIC DNA]</scope>
    <source>
        <strain evidence="3">HPA177(T) (DSM 45092(T))</strain>
    </source>
</reference>
<dbReference type="Proteomes" id="UP000095210">
    <property type="component" value="Chromosome"/>
</dbReference>
<proteinExistence type="predicted"/>
<dbReference type="InterPro" id="IPR007278">
    <property type="entry name" value="DUF397"/>
</dbReference>
<protein>
    <submittedName>
        <fullName evidence="2">DUF397 family protein</fullName>
    </submittedName>
</protein>
<sequence length="74" mass="8104">MTRLVEHAGWRKSRRSQNTSNCVEIRHAAEQVGIRDTKNRAGGVLIVDCAAFGFFLNAIKSNSLGDRSSAELAD</sequence>